<dbReference type="SUPFAM" id="SSF51735">
    <property type="entry name" value="NAD(P)-binding Rossmann-fold domains"/>
    <property type="match status" value="1"/>
</dbReference>
<dbReference type="RefSeq" id="WP_172245967.1">
    <property type="nucleotide sequence ID" value="NZ_BMDD01000004.1"/>
</dbReference>
<protein>
    <recommendedName>
        <fullName evidence="5">Short-chain dehydrogenase</fullName>
    </recommendedName>
</protein>
<keyword evidence="4" id="KW-1185">Reference proteome</keyword>
<dbReference type="InterPro" id="IPR036291">
    <property type="entry name" value="NAD(P)-bd_dom_sf"/>
</dbReference>
<keyword evidence="2" id="KW-0560">Oxidoreductase</keyword>
<reference evidence="4" key="1">
    <citation type="journal article" date="2019" name="Int. J. Syst. Evol. Microbiol.">
        <title>The Global Catalogue of Microorganisms (GCM) 10K type strain sequencing project: providing services to taxonomists for standard genome sequencing and annotation.</title>
        <authorList>
            <consortium name="The Broad Institute Genomics Platform"/>
            <consortium name="The Broad Institute Genome Sequencing Center for Infectious Disease"/>
            <person name="Wu L."/>
            <person name="Ma J."/>
        </authorList>
    </citation>
    <scope>NUCLEOTIDE SEQUENCE [LARGE SCALE GENOMIC DNA]</scope>
    <source>
        <strain evidence="4">CCM 8702</strain>
    </source>
</reference>
<evidence type="ECO:0000313" key="3">
    <source>
        <dbReference type="EMBL" id="GGH83193.1"/>
    </source>
</evidence>
<proteinExistence type="inferred from homology"/>
<sequence>MNTLPLARPAARTALITGANNGIGLELTRRLLTEGWHVAALIRSSFAADDEVTTRAIRDGRLRIYTAELTDFPQLAAALQKIQAEETSIDMLFNNAGGSLPELRFSPQGREMHYELQTVVPYIIYREMKELLLRGSFKTVIGTSSNAFNYTKAFDADKLARPQRFKQLTGAYADTKLAMSLWTQALSHSEAQDGILLRSADPGPNNTIRKGKKSGLPFPVNYLMRFFFAPPTQGAGRLHEAAFGTHKSEAGALIDKNGIVKLRFADQAKRVLENVDRVYREEFRILM</sequence>
<dbReference type="Pfam" id="PF00106">
    <property type="entry name" value="adh_short"/>
    <property type="match status" value="1"/>
</dbReference>
<dbReference type="EMBL" id="BMDD01000004">
    <property type="protein sequence ID" value="GGH83193.1"/>
    <property type="molecule type" value="Genomic_DNA"/>
</dbReference>
<accession>A0ABQ2A1I0</accession>
<gene>
    <name evidence="3" type="ORF">GCM10007362_35660</name>
</gene>
<dbReference type="Proteomes" id="UP000605427">
    <property type="component" value="Unassembled WGS sequence"/>
</dbReference>
<name>A0ABQ2A1I0_9BACL</name>
<dbReference type="PANTHER" id="PTHR24320:SF262">
    <property type="entry name" value="DEHYDROGENASE"/>
    <property type="match status" value="1"/>
</dbReference>
<dbReference type="PANTHER" id="PTHR24320">
    <property type="entry name" value="RETINOL DEHYDROGENASE"/>
    <property type="match status" value="1"/>
</dbReference>
<dbReference type="InterPro" id="IPR002347">
    <property type="entry name" value="SDR_fam"/>
</dbReference>
<evidence type="ECO:0000256" key="1">
    <source>
        <dbReference type="ARBA" id="ARBA00006484"/>
    </source>
</evidence>
<evidence type="ECO:0000313" key="4">
    <source>
        <dbReference type="Proteomes" id="UP000605427"/>
    </source>
</evidence>
<dbReference type="Gene3D" id="3.40.50.720">
    <property type="entry name" value="NAD(P)-binding Rossmann-like Domain"/>
    <property type="match status" value="1"/>
</dbReference>
<evidence type="ECO:0008006" key="5">
    <source>
        <dbReference type="Google" id="ProtNLM"/>
    </source>
</evidence>
<evidence type="ECO:0000256" key="2">
    <source>
        <dbReference type="ARBA" id="ARBA00023002"/>
    </source>
</evidence>
<comment type="similarity">
    <text evidence="1">Belongs to the short-chain dehydrogenases/reductases (SDR) family.</text>
</comment>
<organism evidence="3 4">
    <name type="scientific">Saccharibacillus endophyticus</name>
    <dbReference type="NCBI Taxonomy" id="2060666"/>
    <lineage>
        <taxon>Bacteria</taxon>
        <taxon>Bacillati</taxon>
        <taxon>Bacillota</taxon>
        <taxon>Bacilli</taxon>
        <taxon>Bacillales</taxon>
        <taxon>Paenibacillaceae</taxon>
        <taxon>Saccharibacillus</taxon>
    </lineage>
</organism>
<comment type="caution">
    <text evidence="3">The sequence shown here is derived from an EMBL/GenBank/DDBJ whole genome shotgun (WGS) entry which is preliminary data.</text>
</comment>
<dbReference type="PRINTS" id="PR00081">
    <property type="entry name" value="GDHRDH"/>
</dbReference>